<dbReference type="SUPFAM" id="SSF53067">
    <property type="entry name" value="Actin-like ATPase domain"/>
    <property type="match status" value="1"/>
</dbReference>
<gene>
    <name evidence="3" type="ORF">CIK66_05565</name>
</gene>
<name>A0A2A3YLE3_9MICO</name>
<accession>A0A2A3YLE3</accession>
<evidence type="ECO:0000256" key="2">
    <source>
        <dbReference type="SAM" id="MobiDB-lite"/>
    </source>
</evidence>
<dbReference type="Proteomes" id="UP000218598">
    <property type="component" value="Unassembled WGS sequence"/>
</dbReference>
<dbReference type="InterPro" id="IPR000600">
    <property type="entry name" value="ROK"/>
</dbReference>
<dbReference type="RefSeq" id="WP_096163892.1">
    <property type="nucleotide sequence ID" value="NZ_JBQCXU010000060.1"/>
</dbReference>
<evidence type="ECO:0000256" key="1">
    <source>
        <dbReference type="ARBA" id="ARBA00006479"/>
    </source>
</evidence>
<feature type="region of interest" description="Disordered" evidence="2">
    <location>
        <begin position="221"/>
        <end position="255"/>
    </location>
</feature>
<reference evidence="3 4" key="1">
    <citation type="journal article" date="2017" name="Elife">
        <title>Extensive horizontal gene transfer in cheese-associated bacteria.</title>
        <authorList>
            <person name="Bonham K.S."/>
            <person name="Wolfe B.E."/>
            <person name="Dutton R.J."/>
        </authorList>
    </citation>
    <scope>NUCLEOTIDE SEQUENCE [LARGE SCALE GENOMIC DNA]</scope>
    <source>
        <strain evidence="3 4">341_9</strain>
    </source>
</reference>
<dbReference type="GeneID" id="95326514"/>
<evidence type="ECO:0000313" key="4">
    <source>
        <dbReference type="Proteomes" id="UP000218598"/>
    </source>
</evidence>
<organism evidence="3 4">
    <name type="scientific">Brachybacterium alimentarium</name>
    <dbReference type="NCBI Taxonomy" id="47845"/>
    <lineage>
        <taxon>Bacteria</taxon>
        <taxon>Bacillati</taxon>
        <taxon>Actinomycetota</taxon>
        <taxon>Actinomycetes</taxon>
        <taxon>Micrococcales</taxon>
        <taxon>Dermabacteraceae</taxon>
        <taxon>Brachybacterium</taxon>
    </lineage>
</organism>
<comment type="caution">
    <text evidence="3">The sequence shown here is derived from an EMBL/GenBank/DDBJ whole genome shotgun (WGS) entry which is preliminary data.</text>
</comment>
<keyword evidence="4" id="KW-1185">Reference proteome</keyword>
<evidence type="ECO:0000313" key="3">
    <source>
        <dbReference type="EMBL" id="PCC40108.1"/>
    </source>
</evidence>
<comment type="similarity">
    <text evidence="1">Belongs to the ROK (NagC/XylR) family.</text>
</comment>
<dbReference type="PANTHER" id="PTHR18964">
    <property type="entry name" value="ROK (REPRESSOR, ORF, KINASE) FAMILY"/>
    <property type="match status" value="1"/>
</dbReference>
<dbReference type="InterPro" id="IPR043129">
    <property type="entry name" value="ATPase_NBD"/>
</dbReference>
<dbReference type="OrthoDB" id="8772678at2"/>
<dbReference type="Gene3D" id="3.30.420.40">
    <property type="match status" value="2"/>
</dbReference>
<dbReference type="Pfam" id="PF00480">
    <property type="entry name" value="ROK"/>
    <property type="match status" value="1"/>
</dbReference>
<dbReference type="AlphaFoldDB" id="A0A2A3YLE3"/>
<evidence type="ECO:0008006" key="5">
    <source>
        <dbReference type="Google" id="ProtNLM"/>
    </source>
</evidence>
<dbReference type="PANTHER" id="PTHR18964:SF169">
    <property type="entry name" value="N-ACETYLMANNOSAMINE KINASE"/>
    <property type="match status" value="1"/>
</dbReference>
<proteinExistence type="inferred from homology"/>
<protein>
    <recommendedName>
        <fullName evidence="5">ROK family protein</fullName>
    </recommendedName>
</protein>
<dbReference type="EMBL" id="NRGR01000008">
    <property type="protein sequence ID" value="PCC40108.1"/>
    <property type="molecule type" value="Genomic_DNA"/>
</dbReference>
<sequence>MPDPVLALDLGGTKIRAALVSGAGPVDAVARPMGKPPAGRPPRVERVATVATPATEGRAAILEAALALAESVRDGADIAAVGISSAGVIDAARGRVTHATGSLSGWAGTDLNGPFAARFAVPVSVLNDVHAHGIGEARFGVGRDRSSLLLIAVGTGIGGCHVLGGSAVLGSRGAAGHVGHLAVPEAEGVPCPCGRIGHLEGFASGPGIVQLARRLRAEALTPEEAIGTGPTGSDGSHRLDRRRGDVGPTSPAYADGHDLARAAHDGDPVALEAYRLAGFATGRVIGGLLNVLDAAAVALAGGVSDADGPWSDAVRQGIAHDAMDVVAATPVLPAEAGAHAALLGAAARAHDDLLAPPKGSPCIP</sequence>
<feature type="compositionally biased region" description="Basic and acidic residues" evidence="2">
    <location>
        <begin position="235"/>
        <end position="245"/>
    </location>
</feature>